<reference evidence="1" key="1">
    <citation type="submission" date="2021-01" db="EMBL/GenBank/DDBJ databases">
        <authorList>
            <person name="Corre E."/>
            <person name="Pelletier E."/>
            <person name="Niang G."/>
            <person name="Scheremetjew M."/>
            <person name="Finn R."/>
            <person name="Kale V."/>
            <person name="Holt S."/>
            <person name="Cochrane G."/>
            <person name="Meng A."/>
            <person name="Brown T."/>
            <person name="Cohen L."/>
        </authorList>
    </citation>
    <scope>NUCLEOTIDE SEQUENCE</scope>
    <source>
        <strain evidence="1">CCMP 769</strain>
    </source>
</reference>
<organism evidence="1">
    <name type="scientific">Rhodosorus marinus</name>
    <dbReference type="NCBI Taxonomy" id="101924"/>
    <lineage>
        <taxon>Eukaryota</taxon>
        <taxon>Rhodophyta</taxon>
        <taxon>Stylonematophyceae</taxon>
        <taxon>Stylonematales</taxon>
        <taxon>Stylonemataceae</taxon>
        <taxon>Rhodosorus</taxon>
    </lineage>
</organism>
<gene>
    <name evidence="1" type="ORF">RMAR00112_LOCUS25553</name>
</gene>
<name>A0A7S3A0B0_9RHOD</name>
<protein>
    <submittedName>
        <fullName evidence="1">Uncharacterized protein</fullName>
    </submittedName>
</protein>
<dbReference type="Pfam" id="PF02620">
    <property type="entry name" value="YceD"/>
    <property type="match status" value="1"/>
</dbReference>
<evidence type="ECO:0000313" key="1">
    <source>
        <dbReference type="EMBL" id="CAE0057499.1"/>
    </source>
</evidence>
<dbReference type="AlphaFoldDB" id="A0A7S3A0B0"/>
<accession>A0A7S3A0B0</accession>
<dbReference type="InterPro" id="IPR003772">
    <property type="entry name" value="YceD"/>
</dbReference>
<sequence length="289" mass="31969">METGFVAGVCGHRLSRRGRQVCGRSGEGGSLGLSASDRRAQVRRWTGQGVRCLAENGQEAGTSAAVCKPLRLERSEMRAKGKLKKTTSLGSLGLDMYGPGNTPVNVTLVVKKVRSDFYVRGTVKSKLVCRCDRCGSEYEHRGKSSIEVWLATSADGEPKLASEDDTRADEAVVHFTNDMDHIDLAPHIVDGVAISLPLKKLCRNDCGGDLPTEGLPSGLDVEFLTPSSNFDDEEFLEDEDLFEDMETGLSEQQRKLFRDPNQVEPLEHKLDPETVAMLREWERELREKD</sequence>
<proteinExistence type="predicted"/>
<dbReference type="EMBL" id="HBHW01033091">
    <property type="protein sequence ID" value="CAE0057499.1"/>
    <property type="molecule type" value="Transcribed_RNA"/>
</dbReference>